<feature type="transmembrane region" description="Helical" evidence="5">
    <location>
        <begin position="225"/>
        <end position="242"/>
    </location>
</feature>
<feature type="transmembrane region" description="Helical" evidence="5">
    <location>
        <begin position="72"/>
        <end position="90"/>
    </location>
</feature>
<feature type="transmembrane region" description="Helical" evidence="5">
    <location>
        <begin position="276"/>
        <end position="297"/>
    </location>
</feature>
<feature type="transmembrane region" description="Helical" evidence="5">
    <location>
        <begin position="12"/>
        <end position="31"/>
    </location>
</feature>
<evidence type="ECO:0000259" key="6">
    <source>
        <dbReference type="Pfam" id="PF04932"/>
    </source>
</evidence>
<evidence type="ECO:0000256" key="4">
    <source>
        <dbReference type="ARBA" id="ARBA00023136"/>
    </source>
</evidence>
<feature type="transmembrane region" description="Helical" evidence="5">
    <location>
        <begin position="43"/>
        <end position="66"/>
    </location>
</feature>
<comment type="caution">
    <text evidence="7">The sequence shown here is derived from an EMBL/GenBank/DDBJ whole genome shotgun (WGS) entry which is preliminary data.</text>
</comment>
<dbReference type="GO" id="GO:0016020">
    <property type="term" value="C:membrane"/>
    <property type="evidence" value="ECO:0007669"/>
    <property type="project" value="UniProtKB-SubCell"/>
</dbReference>
<evidence type="ECO:0000256" key="3">
    <source>
        <dbReference type="ARBA" id="ARBA00022989"/>
    </source>
</evidence>
<keyword evidence="4 5" id="KW-0472">Membrane</keyword>
<feature type="transmembrane region" description="Helical" evidence="5">
    <location>
        <begin position="197"/>
        <end position="213"/>
    </location>
</feature>
<name>A0A5M8FES0_9GAMM</name>
<dbReference type="PANTHER" id="PTHR37422">
    <property type="entry name" value="TEICHURONIC ACID BIOSYNTHESIS PROTEIN TUAE"/>
    <property type="match status" value="1"/>
</dbReference>
<feature type="transmembrane region" description="Helical" evidence="5">
    <location>
        <begin position="421"/>
        <end position="440"/>
    </location>
</feature>
<evidence type="ECO:0000256" key="2">
    <source>
        <dbReference type="ARBA" id="ARBA00022692"/>
    </source>
</evidence>
<proteinExistence type="predicted"/>
<feature type="transmembrane region" description="Helical" evidence="5">
    <location>
        <begin position="137"/>
        <end position="152"/>
    </location>
</feature>
<organism evidence="7 8">
    <name type="scientific">Thiohalocapsa marina</name>
    <dbReference type="NCBI Taxonomy" id="424902"/>
    <lineage>
        <taxon>Bacteria</taxon>
        <taxon>Pseudomonadati</taxon>
        <taxon>Pseudomonadota</taxon>
        <taxon>Gammaproteobacteria</taxon>
        <taxon>Chromatiales</taxon>
        <taxon>Chromatiaceae</taxon>
        <taxon>Thiohalocapsa</taxon>
    </lineage>
</organism>
<dbReference type="AlphaFoldDB" id="A0A5M8FES0"/>
<evidence type="ECO:0000313" key="8">
    <source>
        <dbReference type="Proteomes" id="UP000322981"/>
    </source>
</evidence>
<evidence type="ECO:0000256" key="1">
    <source>
        <dbReference type="ARBA" id="ARBA00004141"/>
    </source>
</evidence>
<feature type="transmembrane region" description="Helical" evidence="5">
    <location>
        <begin position="159"/>
        <end position="177"/>
    </location>
</feature>
<evidence type="ECO:0000313" key="7">
    <source>
        <dbReference type="EMBL" id="KAA6183159.1"/>
    </source>
</evidence>
<accession>A0A5M8FES0</accession>
<dbReference type="GO" id="GO:0016874">
    <property type="term" value="F:ligase activity"/>
    <property type="evidence" value="ECO:0007669"/>
    <property type="project" value="UniProtKB-KW"/>
</dbReference>
<feature type="transmembrane region" description="Helical" evidence="5">
    <location>
        <begin position="248"/>
        <end position="264"/>
    </location>
</feature>
<protein>
    <submittedName>
        <fullName evidence="7">O-antigen ligase family protein</fullName>
    </submittedName>
</protein>
<dbReference type="InterPro" id="IPR007016">
    <property type="entry name" value="O-antigen_ligase-rel_domated"/>
</dbReference>
<keyword evidence="8" id="KW-1185">Reference proteome</keyword>
<dbReference type="Proteomes" id="UP000322981">
    <property type="component" value="Unassembled WGS sequence"/>
</dbReference>
<feature type="domain" description="O-antigen ligase-related" evidence="6">
    <location>
        <begin position="231"/>
        <end position="375"/>
    </location>
</feature>
<gene>
    <name evidence="7" type="ORF">F2Q65_16350</name>
</gene>
<feature type="transmembrane region" description="Helical" evidence="5">
    <location>
        <begin position="366"/>
        <end position="386"/>
    </location>
</feature>
<feature type="transmembrane region" description="Helical" evidence="5">
    <location>
        <begin position="111"/>
        <end position="131"/>
    </location>
</feature>
<dbReference type="RefSeq" id="WP_150094479.1">
    <property type="nucleotide sequence ID" value="NZ_VWXX01000036.1"/>
</dbReference>
<reference evidence="7 8" key="1">
    <citation type="submission" date="2019-09" db="EMBL/GenBank/DDBJ databases">
        <title>Whole-genome sequence of the purple sulfur bacterium Thiohalocapsa marina DSM 19078.</title>
        <authorList>
            <person name="Kyndt J.A."/>
            <person name="Meyer T.E."/>
        </authorList>
    </citation>
    <scope>NUCLEOTIDE SEQUENCE [LARGE SCALE GENOMIC DNA]</scope>
    <source>
        <strain evidence="7 8">DSM 19078</strain>
    </source>
</reference>
<evidence type="ECO:0000256" key="5">
    <source>
        <dbReference type="SAM" id="Phobius"/>
    </source>
</evidence>
<comment type="subcellular location">
    <subcellularLocation>
        <location evidence="1">Membrane</location>
        <topology evidence="1">Multi-pass membrane protein</topology>
    </subcellularLocation>
</comment>
<dbReference type="OrthoDB" id="286675at2"/>
<feature type="transmembrane region" description="Helical" evidence="5">
    <location>
        <begin position="398"/>
        <end position="415"/>
    </location>
</feature>
<dbReference type="Pfam" id="PF04932">
    <property type="entry name" value="Wzy_C"/>
    <property type="match status" value="1"/>
</dbReference>
<keyword evidence="7" id="KW-0436">Ligase</keyword>
<dbReference type="PANTHER" id="PTHR37422:SF13">
    <property type="entry name" value="LIPOPOLYSACCHARIDE BIOSYNTHESIS PROTEIN PA4999-RELATED"/>
    <property type="match status" value="1"/>
</dbReference>
<sequence>MPLPPELWPEAISLKQLIFVGMTIGFLAVAIPAALRFAWMDRVCMAGILFMAINPVDVTFFSYTFYRGDIRGIEFGVTDWLTITLIVAMLKAPRWQKRRLYTRNPNEIWMALYLLYSAFSIATALIPQFAFFGVTKLIRAYATFWVAYNFIRSEDDLRFIIWCVVGLTFYSFVQVLMDKYTRGVFPPRGSFPHQNGLATFQNMMNYILFAVLMQDTDKLFDKRSLIYWAALGAGVLTTLATLSRGGMATMVMGFMMIIFMTFLLKQKATKYKKKMAALGLMFLLSLPGLAFVLPPIIERFETAPEESGESRHAANISSEQMGSDYFFGVGINNYSYAINYMVYGEHLAPLDRGIAHHIFWLHYAELGLIGVVLYVMLTGSFMWIALRFILKRKDSLERVLAIGILTAFAINWLIGTLEWNFRIIQITVAYFMLAGFVVSLDRVERERVRQDQLQQGRLAALWYLMMTRNRRLPRRRSGPTGLTHR</sequence>
<keyword evidence="3 5" id="KW-1133">Transmembrane helix</keyword>
<dbReference type="EMBL" id="VWXX01000036">
    <property type="protein sequence ID" value="KAA6183159.1"/>
    <property type="molecule type" value="Genomic_DNA"/>
</dbReference>
<dbReference type="InterPro" id="IPR051533">
    <property type="entry name" value="WaaL-like"/>
</dbReference>
<keyword evidence="2 5" id="KW-0812">Transmembrane</keyword>